<dbReference type="Proteomes" id="UP001244207">
    <property type="component" value="Unassembled WGS sequence"/>
</dbReference>
<dbReference type="Gene3D" id="3.40.50.720">
    <property type="entry name" value="NAD(P)-binding Rossmann-like Domain"/>
    <property type="match status" value="1"/>
</dbReference>
<gene>
    <name evidence="1" type="ORF">BDZ83DRAFT_687370</name>
</gene>
<protein>
    <submittedName>
        <fullName evidence="1">Short-chain dehydrogenase</fullName>
    </submittedName>
</protein>
<keyword evidence="2" id="KW-1185">Reference proteome</keyword>
<dbReference type="SUPFAM" id="SSF51735">
    <property type="entry name" value="NAD(P)-binding Rossmann-fold domains"/>
    <property type="match status" value="1"/>
</dbReference>
<dbReference type="InterPro" id="IPR002347">
    <property type="entry name" value="SDR_fam"/>
</dbReference>
<dbReference type="InterPro" id="IPR036291">
    <property type="entry name" value="NAD(P)-bd_dom_sf"/>
</dbReference>
<sequence length="270" mass="28786">MSSYLVTGASRGLGFEFLRQLSADANNIVIGVVRNAEATKQKLDAELQRKNIHVLQADLDDFDAIKTAVNAASEITGGSIDCVIANAAFISTWSSYDGISVLGEKPKRLEQDLVDSFRTNVVGNVHLFNLALPLVLRGHAKKVVTVSSGMADLDFISKSGIEVGAPYSISKAALNTAVAKFSAEHSHQGVLFFSISPGVIDTGLYDNATEEEKQKGMAMLGKMATYAPHFAGPTTAESSVKDMLSVIYKASVEAGFGGSFVSHHGNKEWI</sequence>
<dbReference type="GeneID" id="85395177"/>
<dbReference type="PRINTS" id="PR00081">
    <property type="entry name" value="GDHRDH"/>
</dbReference>
<dbReference type="PANTHER" id="PTHR45458">
    <property type="entry name" value="SHORT-CHAIN DEHYDROGENASE/REDUCTASE SDR"/>
    <property type="match status" value="1"/>
</dbReference>
<dbReference type="GO" id="GO:0016616">
    <property type="term" value="F:oxidoreductase activity, acting on the CH-OH group of donors, NAD or NADP as acceptor"/>
    <property type="evidence" value="ECO:0007669"/>
    <property type="project" value="TreeGrafter"/>
</dbReference>
<dbReference type="InterPro" id="IPR052184">
    <property type="entry name" value="SDR_enzymes"/>
</dbReference>
<proteinExistence type="predicted"/>
<dbReference type="Pfam" id="PF00106">
    <property type="entry name" value="adh_short"/>
    <property type="match status" value="1"/>
</dbReference>
<dbReference type="AlphaFoldDB" id="A0AAD8XQW1"/>
<organism evidence="1 2">
    <name type="scientific">Glomerella acutata</name>
    <name type="common">Colletotrichum acutatum</name>
    <dbReference type="NCBI Taxonomy" id="27357"/>
    <lineage>
        <taxon>Eukaryota</taxon>
        <taxon>Fungi</taxon>
        <taxon>Dikarya</taxon>
        <taxon>Ascomycota</taxon>
        <taxon>Pezizomycotina</taxon>
        <taxon>Sordariomycetes</taxon>
        <taxon>Hypocreomycetidae</taxon>
        <taxon>Glomerellales</taxon>
        <taxon>Glomerellaceae</taxon>
        <taxon>Colletotrichum</taxon>
        <taxon>Colletotrichum acutatum species complex</taxon>
    </lineage>
</organism>
<evidence type="ECO:0000313" key="1">
    <source>
        <dbReference type="EMBL" id="KAK1731953.1"/>
    </source>
</evidence>
<comment type="caution">
    <text evidence="1">The sequence shown here is derived from an EMBL/GenBank/DDBJ whole genome shotgun (WGS) entry which is preliminary data.</text>
</comment>
<reference evidence="1" key="1">
    <citation type="submission" date="2021-12" db="EMBL/GenBank/DDBJ databases">
        <title>Comparative genomics, transcriptomics and evolutionary studies reveal genomic signatures of adaptation to plant cell wall in hemibiotrophic fungi.</title>
        <authorList>
            <consortium name="DOE Joint Genome Institute"/>
            <person name="Baroncelli R."/>
            <person name="Diaz J.F."/>
            <person name="Benocci T."/>
            <person name="Peng M."/>
            <person name="Battaglia E."/>
            <person name="Haridas S."/>
            <person name="Andreopoulos W."/>
            <person name="Labutti K."/>
            <person name="Pangilinan J."/>
            <person name="Floch G.L."/>
            <person name="Makela M.R."/>
            <person name="Henrissat B."/>
            <person name="Grigoriev I.V."/>
            <person name="Crouch J.A."/>
            <person name="De Vries R.P."/>
            <person name="Sukno S.A."/>
            <person name="Thon M.R."/>
        </authorList>
    </citation>
    <scope>NUCLEOTIDE SEQUENCE</scope>
    <source>
        <strain evidence="1">CBS 112980</strain>
    </source>
</reference>
<dbReference type="EMBL" id="JAHMHS010000001">
    <property type="protein sequence ID" value="KAK1731953.1"/>
    <property type="molecule type" value="Genomic_DNA"/>
</dbReference>
<name>A0AAD8XQW1_GLOAC</name>
<accession>A0AAD8XQW1</accession>
<evidence type="ECO:0000313" key="2">
    <source>
        <dbReference type="Proteomes" id="UP001244207"/>
    </source>
</evidence>
<dbReference type="PANTHER" id="PTHR45458:SF3">
    <property type="entry name" value="CHAIN DEHYDROGENASE (ATSC), PUTATIVE-RELATED"/>
    <property type="match status" value="1"/>
</dbReference>
<dbReference type="RefSeq" id="XP_060372008.1">
    <property type="nucleotide sequence ID" value="XM_060511278.1"/>
</dbReference>